<feature type="region of interest" description="Disordered" evidence="1">
    <location>
        <begin position="15"/>
        <end position="34"/>
    </location>
</feature>
<dbReference type="EMBL" id="VSSQ01064960">
    <property type="protein sequence ID" value="MPN17763.1"/>
    <property type="molecule type" value="Genomic_DNA"/>
</dbReference>
<organism evidence="2">
    <name type="scientific">bioreactor metagenome</name>
    <dbReference type="NCBI Taxonomy" id="1076179"/>
    <lineage>
        <taxon>unclassified sequences</taxon>
        <taxon>metagenomes</taxon>
        <taxon>ecological metagenomes</taxon>
    </lineage>
</organism>
<dbReference type="AlphaFoldDB" id="A0A645G0R1"/>
<reference evidence="2" key="1">
    <citation type="submission" date="2019-08" db="EMBL/GenBank/DDBJ databases">
        <authorList>
            <person name="Kucharzyk K."/>
            <person name="Murdoch R.W."/>
            <person name="Higgins S."/>
            <person name="Loffler F."/>
        </authorList>
    </citation>
    <scope>NUCLEOTIDE SEQUENCE</scope>
</reference>
<gene>
    <name evidence="2" type="ORF">SDC9_165118</name>
</gene>
<proteinExistence type="predicted"/>
<accession>A0A645G0R1</accession>
<comment type="caution">
    <text evidence="2">The sequence shown here is derived from an EMBL/GenBank/DDBJ whole genome shotgun (WGS) entry which is preliminary data.</text>
</comment>
<protein>
    <submittedName>
        <fullName evidence="2">Uncharacterized protein</fullName>
    </submittedName>
</protein>
<name>A0A645G0R1_9ZZZZ</name>
<sequence>MDLRGAVRIIRRDSILQDQGEDDRPPLGSHHSWSYLPSPITLRSFGRKHGECWFAERARIAHRKHELSCRGVAIVWLSGGQRETFSGVTKRESPYEDQVGVFGERIGSILAEI</sequence>
<evidence type="ECO:0000313" key="2">
    <source>
        <dbReference type="EMBL" id="MPN17763.1"/>
    </source>
</evidence>
<evidence type="ECO:0000256" key="1">
    <source>
        <dbReference type="SAM" id="MobiDB-lite"/>
    </source>
</evidence>